<evidence type="ECO:0000256" key="4">
    <source>
        <dbReference type="PIRSR" id="PIRSR606225-1"/>
    </source>
</evidence>
<comment type="function">
    <text evidence="6">Responsible for synthesis of pseudouridine from uracil.</text>
</comment>
<dbReference type="PROSITE" id="PS01129">
    <property type="entry name" value="PSI_RLU"/>
    <property type="match status" value="1"/>
</dbReference>
<dbReference type="GO" id="GO:0140098">
    <property type="term" value="F:catalytic activity, acting on RNA"/>
    <property type="evidence" value="ECO:0007669"/>
    <property type="project" value="UniProtKB-ARBA"/>
</dbReference>
<dbReference type="CDD" id="cd02869">
    <property type="entry name" value="PseudoU_synth_RluA_like"/>
    <property type="match status" value="1"/>
</dbReference>
<evidence type="ECO:0000256" key="3">
    <source>
        <dbReference type="ARBA" id="ARBA00023235"/>
    </source>
</evidence>
<dbReference type="PROSITE" id="PS50889">
    <property type="entry name" value="S4"/>
    <property type="match status" value="1"/>
</dbReference>
<dbReference type="GO" id="GO:0009982">
    <property type="term" value="F:pseudouridine synthase activity"/>
    <property type="evidence" value="ECO:0007669"/>
    <property type="project" value="InterPro"/>
</dbReference>
<dbReference type="GO" id="GO:0003723">
    <property type="term" value="F:RNA binding"/>
    <property type="evidence" value="ECO:0007669"/>
    <property type="project" value="UniProtKB-KW"/>
</dbReference>
<dbReference type="PANTHER" id="PTHR21600:SF44">
    <property type="entry name" value="RIBOSOMAL LARGE SUBUNIT PSEUDOURIDINE SYNTHASE D"/>
    <property type="match status" value="1"/>
</dbReference>
<keyword evidence="9" id="KW-1185">Reference proteome</keyword>
<dbReference type="Pfam" id="PF00849">
    <property type="entry name" value="PseudoU_synth_2"/>
    <property type="match status" value="1"/>
</dbReference>
<dbReference type="PANTHER" id="PTHR21600">
    <property type="entry name" value="MITOCHONDRIAL RNA PSEUDOURIDINE SYNTHASE"/>
    <property type="match status" value="1"/>
</dbReference>
<comment type="catalytic activity">
    <reaction evidence="1 6">
        <text>a uridine in RNA = a pseudouridine in RNA</text>
        <dbReference type="Rhea" id="RHEA:48348"/>
        <dbReference type="Rhea" id="RHEA-COMP:12068"/>
        <dbReference type="Rhea" id="RHEA-COMP:12069"/>
        <dbReference type="ChEBI" id="CHEBI:65314"/>
        <dbReference type="ChEBI" id="CHEBI:65315"/>
    </reaction>
</comment>
<feature type="domain" description="Pseudouridine synthase RsuA/RluA-like" evidence="7">
    <location>
        <begin position="88"/>
        <end position="242"/>
    </location>
</feature>
<dbReference type="InterPro" id="IPR006145">
    <property type="entry name" value="PsdUridine_synth_RsuA/RluA"/>
</dbReference>
<name>A0A3Q9G2S6_9ACTO</name>
<dbReference type="AlphaFoldDB" id="A0A3Q9G2S6"/>
<evidence type="ECO:0000259" key="7">
    <source>
        <dbReference type="Pfam" id="PF00849"/>
    </source>
</evidence>
<dbReference type="GO" id="GO:0000455">
    <property type="term" value="P:enzyme-directed rRNA pseudouridine synthesis"/>
    <property type="evidence" value="ECO:0007669"/>
    <property type="project" value="TreeGrafter"/>
</dbReference>
<dbReference type="InterPro" id="IPR006224">
    <property type="entry name" value="PsdUridine_synth_RluA-like_CS"/>
</dbReference>
<dbReference type="KEGG" id="flh:EJ997_01675"/>
<keyword evidence="3 6" id="KW-0413">Isomerase</keyword>
<dbReference type="InterPro" id="IPR006225">
    <property type="entry name" value="PsdUridine_synth_RluC/D"/>
</dbReference>
<dbReference type="EMBL" id="CP034593">
    <property type="protein sequence ID" value="AZQ76235.1"/>
    <property type="molecule type" value="Genomic_DNA"/>
</dbReference>
<dbReference type="EC" id="5.4.99.-" evidence="6"/>
<sequence length="309" mass="33644">MSEFRTYFVPDGLAGERVDVGVSRLTGLSRTKAGELVEEGKATVDRKPVGRSRRLLSGERLDVELPDPPSQEPVETPVDMDVVHEDADIIVVDKPAGVAAHPSVGWEGPNVVGALRAAGVSITSYGPAERQGIVHRLDVGTSGLMVVAKSERAYTTLKRAFKERTVTKTYHCLVQGHPFPQKGTIDAPIARDTRHSWKMGVVSGGRPSITHYETIETMAGASLLEIDLETGRTHQIRVHMSAVHHPAVGDPLYGSDPTLSEKIGLDRQWLHAVSLSFEHPGSGKAVSYHSDYPEDLQNALDILREGDLW</sequence>
<dbReference type="OrthoDB" id="9807829at2"/>
<reference evidence="8 9" key="1">
    <citation type="submission" date="2018-12" db="EMBL/GenBank/DDBJ databases">
        <title>Complete genome sequence of Flaviflexus sp. H23T48.</title>
        <authorList>
            <person name="Bae J.-W."/>
            <person name="Lee J.-Y."/>
        </authorList>
    </citation>
    <scope>NUCLEOTIDE SEQUENCE [LARGE SCALE GENOMIC DNA]</scope>
    <source>
        <strain evidence="8 9">H23T48</strain>
    </source>
</reference>
<evidence type="ECO:0000256" key="2">
    <source>
        <dbReference type="ARBA" id="ARBA00010876"/>
    </source>
</evidence>
<proteinExistence type="inferred from homology"/>
<evidence type="ECO:0000313" key="9">
    <source>
        <dbReference type="Proteomes" id="UP000280344"/>
    </source>
</evidence>
<dbReference type="NCBIfam" id="TIGR00005">
    <property type="entry name" value="rluA_subfam"/>
    <property type="match status" value="1"/>
</dbReference>
<dbReference type="SUPFAM" id="SSF55120">
    <property type="entry name" value="Pseudouridine synthase"/>
    <property type="match status" value="1"/>
</dbReference>
<evidence type="ECO:0000313" key="8">
    <source>
        <dbReference type="EMBL" id="AZQ76235.1"/>
    </source>
</evidence>
<protein>
    <recommendedName>
        <fullName evidence="6">Pseudouridine synthase</fullName>
        <ecNumber evidence="6">5.4.99.-</ecNumber>
    </recommendedName>
</protein>
<dbReference type="InterPro" id="IPR050188">
    <property type="entry name" value="RluA_PseudoU_synthase"/>
</dbReference>
<dbReference type="Gene3D" id="3.30.2350.10">
    <property type="entry name" value="Pseudouridine synthase"/>
    <property type="match status" value="1"/>
</dbReference>
<accession>A0A3Q9G2S6</accession>
<feature type="active site" evidence="4">
    <location>
        <position position="138"/>
    </location>
</feature>
<organism evidence="8 9">
    <name type="scientific">Flaviflexus ciconiae</name>
    <dbReference type="NCBI Taxonomy" id="2496867"/>
    <lineage>
        <taxon>Bacteria</taxon>
        <taxon>Bacillati</taxon>
        <taxon>Actinomycetota</taxon>
        <taxon>Actinomycetes</taxon>
        <taxon>Actinomycetales</taxon>
        <taxon>Actinomycetaceae</taxon>
        <taxon>Flaviflexus</taxon>
    </lineage>
</organism>
<dbReference type="Gene3D" id="3.10.290.10">
    <property type="entry name" value="RNA-binding S4 domain"/>
    <property type="match status" value="1"/>
</dbReference>
<evidence type="ECO:0000256" key="6">
    <source>
        <dbReference type="RuleBase" id="RU362028"/>
    </source>
</evidence>
<dbReference type="InterPro" id="IPR020103">
    <property type="entry name" value="PsdUridine_synth_cat_dom_sf"/>
</dbReference>
<evidence type="ECO:0000256" key="1">
    <source>
        <dbReference type="ARBA" id="ARBA00000073"/>
    </source>
</evidence>
<evidence type="ECO:0000256" key="5">
    <source>
        <dbReference type="PROSITE-ProRule" id="PRU00182"/>
    </source>
</evidence>
<gene>
    <name evidence="8" type="ORF">EJ997_01675</name>
</gene>
<comment type="similarity">
    <text evidence="2 6">Belongs to the pseudouridine synthase RluA family.</text>
</comment>
<dbReference type="InterPro" id="IPR036986">
    <property type="entry name" value="S4_RNA-bd_sf"/>
</dbReference>
<dbReference type="RefSeq" id="WP_126703044.1">
    <property type="nucleotide sequence ID" value="NZ_CP034593.1"/>
</dbReference>
<keyword evidence="5" id="KW-0694">RNA-binding</keyword>
<dbReference type="Proteomes" id="UP000280344">
    <property type="component" value="Chromosome"/>
</dbReference>